<name>A0A835ZAM2_9STRA</name>
<evidence type="ECO:0000259" key="2">
    <source>
        <dbReference type="Pfam" id="PF12705"/>
    </source>
</evidence>
<feature type="compositionally biased region" description="Gly residues" evidence="1">
    <location>
        <begin position="435"/>
        <end position="445"/>
    </location>
</feature>
<reference evidence="3" key="1">
    <citation type="submission" date="2021-02" db="EMBL/GenBank/DDBJ databases">
        <title>First Annotated Genome of the Yellow-green Alga Tribonema minus.</title>
        <authorList>
            <person name="Mahan K.M."/>
        </authorList>
    </citation>
    <scope>NUCLEOTIDE SEQUENCE</scope>
    <source>
        <strain evidence="3">UTEX B ZZ1240</strain>
    </source>
</reference>
<protein>
    <submittedName>
        <fullName evidence="3">PD-XK nuclease superfamily-domain-containing protein</fullName>
    </submittedName>
</protein>
<evidence type="ECO:0000313" key="3">
    <source>
        <dbReference type="EMBL" id="KAG5186664.1"/>
    </source>
</evidence>
<sequence>MSQLLVVTGYYPGAHRLRAQLDLARPMGCIRCEVKPLTWLMRAIVDEYAPLAGLQPREGKGYRVMEHDEALVFLHRRIDALSLGPLAPRTSHALGEDVVATAVRNLHSMFDRLGQCGVTPEAHTELWAGQAASATLILIGADHGHYLYAMGVIISAMYGARAIYAMSIVCDSPGLITVSHCSEPAAVEQLALCVVDLQATSLHCKCTVLYHAAAYAAYAEMKVAENMADFYDQLLLAQKVLAQSASAREAWTAQFRGVFLDDLHTLSPVAADLAAWEATGRGDTPIIATADPYMPRSRALPGTAYDAGDVYLSPLQRFLRRHHGARVSELLQSHRHGSLKSLEPVEVWCPSLRCMYSLDECRKRRALRAQSAFRACLRPTQTRLYGTWTQSAELQSALLHLSPQGQGGEALISKRPSKKRSPLAKAAGQRHTGGASSGAGSGSGASGARISDAHRAVRVETYHHKEAEIAALAQRILSLICTGPDAAAAVASDAAVPAAAAAAGATNSSAIPAVTATVHAAGTLAATTDAAPEGAATDAAGASADTSDAMAAASAPAAASGPLRPADIAVIVPQGRDVPRAISALAAAGVPVWSTFQSQQPTQSGNLPSGGGGGGGSGFARSYLFDNASAGAVLAALRCAVRPPGDAPQLLQLLQLTGKKSVPSPEHCCSICGSYTRCLKKRLADPLGTGKLAAPRSGERCSCSKSAKDHDGFVHVAAAPRRAAARAASTQPVLPAADDGSTQQSAAVPRSSASAAAHSLPPPPPPLLRQRRSLAGRLRQSRRALACSTRCAAAAAARSARRATASAMRAASASLFTASSKPSRAAAAGPRVAPTHAVQHCAANTHRCLMLMPPAAYLLLCRRIRRVAAVEPVLRLFRLYKVAVLPQNALAANEEGTGLPPELAPPDCVTVMPMTAAHVQQRAFHTVLLPHLTQAMLPGWNSWAAGGHVVPAIPGVTCAAGAQPLTAHQQRVLFEDNARSLLYAGVARATHCVVLTCVSSGNGVRSRPSALLSGPLAVQRHHKTGVGAAVAVCEGASAASPGVSDTGTQTDLKLSFSSINAFLRCPRSYYQSHVLNVTPPPTPLTAYGGGLHAAAAALLIRVRDAGARGAPQAESVEAAAEVFEGEAHARADSEDRQALIEHRFAVAMPTPGVELRGAFDRVDIVRGADGAAERVWVTDFKSHIGTKDPTQMAKSSAQLQLYAWAAQQMTGVLPSHLVIESIEDGRRGIVATGEDTAAEAEAMVEKVAQRIRTADFSPTPSFSACRFCGFKHSCSHSVSTHPLL</sequence>
<proteinExistence type="predicted"/>
<dbReference type="Gene3D" id="3.90.320.10">
    <property type="match status" value="1"/>
</dbReference>
<dbReference type="EMBL" id="JAFCMP010000107">
    <property type="protein sequence ID" value="KAG5186664.1"/>
    <property type="molecule type" value="Genomic_DNA"/>
</dbReference>
<dbReference type="Pfam" id="PF12705">
    <property type="entry name" value="PDDEXK_1"/>
    <property type="match status" value="1"/>
</dbReference>
<accession>A0A835ZAM2</accession>
<feature type="region of interest" description="Disordered" evidence="1">
    <location>
        <begin position="406"/>
        <end position="449"/>
    </location>
</feature>
<dbReference type="InterPro" id="IPR038726">
    <property type="entry name" value="PDDEXK_AddAB-type"/>
</dbReference>
<dbReference type="InterPro" id="IPR027417">
    <property type="entry name" value="P-loop_NTPase"/>
</dbReference>
<evidence type="ECO:0000256" key="1">
    <source>
        <dbReference type="SAM" id="MobiDB-lite"/>
    </source>
</evidence>
<feature type="compositionally biased region" description="Low complexity" evidence="1">
    <location>
        <begin position="745"/>
        <end position="759"/>
    </location>
</feature>
<dbReference type="InterPro" id="IPR011604">
    <property type="entry name" value="PDDEXK-like_dom_sf"/>
</dbReference>
<evidence type="ECO:0000313" key="4">
    <source>
        <dbReference type="Proteomes" id="UP000664859"/>
    </source>
</evidence>
<feature type="domain" description="PD-(D/E)XK endonuclease-like" evidence="2">
    <location>
        <begin position="1054"/>
        <end position="1274"/>
    </location>
</feature>
<comment type="caution">
    <text evidence="3">The sequence shown here is derived from an EMBL/GenBank/DDBJ whole genome shotgun (WGS) entry which is preliminary data.</text>
</comment>
<organism evidence="3 4">
    <name type="scientific">Tribonema minus</name>
    <dbReference type="NCBI Taxonomy" id="303371"/>
    <lineage>
        <taxon>Eukaryota</taxon>
        <taxon>Sar</taxon>
        <taxon>Stramenopiles</taxon>
        <taxon>Ochrophyta</taxon>
        <taxon>PX clade</taxon>
        <taxon>Xanthophyceae</taxon>
        <taxon>Tribonematales</taxon>
        <taxon>Tribonemataceae</taxon>
        <taxon>Tribonema</taxon>
    </lineage>
</organism>
<keyword evidence="4" id="KW-1185">Reference proteome</keyword>
<dbReference type="Proteomes" id="UP000664859">
    <property type="component" value="Unassembled WGS sequence"/>
</dbReference>
<gene>
    <name evidence="3" type="ORF">JKP88DRAFT_268050</name>
</gene>
<feature type="region of interest" description="Disordered" evidence="1">
    <location>
        <begin position="726"/>
        <end position="769"/>
    </location>
</feature>
<dbReference type="SUPFAM" id="SSF52540">
    <property type="entry name" value="P-loop containing nucleoside triphosphate hydrolases"/>
    <property type="match status" value="1"/>
</dbReference>